<dbReference type="EMBL" id="CAICTM010002516">
    <property type="protein sequence ID" value="CAB9529492.1"/>
    <property type="molecule type" value="Genomic_DNA"/>
</dbReference>
<dbReference type="SMART" id="SM00368">
    <property type="entry name" value="LRR_RI"/>
    <property type="match status" value="5"/>
</dbReference>
<feature type="signal peptide" evidence="4">
    <location>
        <begin position="1"/>
        <end position="23"/>
    </location>
</feature>
<dbReference type="Proteomes" id="UP001153069">
    <property type="component" value="Unassembled WGS sequence"/>
</dbReference>
<dbReference type="AlphaFoldDB" id="A0A9N8EWK1"/>
<comment type="caution">
    <text evidence="5">The sequence shown here is derived from an EMBL/GenBank/DDBJ whole genome shotgun (WGS) entry which is preliminary data.</text>
</comment>
<gene>
    <name evidence="5" type="ORF">SEMRO_2518_G330090.1</name>
</gene>
<protein>
    <submittedName>
        <fullName evidence="5">NACHT, LRR and PYD domains-containing protein 3</fullName>
    </submittedName>
</protein>
<keyword evidence="3" id="KW-0677">Repeat</keyword>
<dbReference type="GO" id="GO:0006913">
    <property type="term" value="P:nucleocytoplasmic transport"/>
    <property type="evidence" value="ECO:0007669"/>
    <property type="project" value="TreeGrafter"/>
</dbReference>
<organism evidence="5 6">
    <name type="scientific">Seminavis robusta</name>
    <dbReference type="NCBI Taxonomy" id="568900"/>
    <lineage>
        <taxon>Eukaryota</taxon>
        <taxon>Sar</taxon>
        <taxon>Stramenopiles</taxon>
        <taxon>Ochrophyta</taxon>
        <taxon>Bacillariophyta</taxon>
        <taxon>Bacillariophyceae</taxon>
        <taxon>Bacillariophycidae</taxon>
        <taxon>Naviculales</taxon>
        <taxon>Naviculaceae</taxon>
        <taxon>Seminavis</taxon>
    </lineage>
</organism>
<evidence type="ECO:0000313" key="5">
    <source>
        <dbReference type="EMBL" id="CAB9529492.1"/>
    </source>
</evidence>
<dbReference type="SUPFAM" id="SSF52047">
    <property type="entry name" value="RNI-like"/>
    <property type="match status" value="1"/>
</dbReference>
<dbReference type="GO" id="GO:0005829">
    <property type="term" value="C:cytosol"/>
    <property type="evidence" value="ECO:0007669"/>
    <property type="project" value="TreeGrafter"/>
</dbReference>
<reference evidence="5" key="1">
    <citation type="submission" date="2020-06" db="EMBL/GenBank/DDBJ databases">
        <authorList>
            <consortium name="Plant Systems Biology data submission"/>
        </authorList>
    </citation>
    <scope>NUCLEOTIDE SEQUENCE</scope>
    <source>
        <strain evidence="5">D6</strain>
    </source>
</reference>
<feature type="chain" id="PRO_5040315912" evidence="4">
    <location>
        <begin position="24"/>
        <end position="771"/>
    </location>
</feature>
<dbReference type="Gene3D" id="1.25.40.10">
    <property type="entry name" value="Tetratricopeptide repeat domain"/>
    <property type="match status" value="1"/>
</dbReference>
<dbReference type="OrthoDB" id="120976at2759"/>
<dbReference type="InterPro" id="IPR032675">
    <property type="entry name" value="LRR_dom_sf"/>
</dbReference>
<sequence>MPSAMRIPVPGLCLLLPVLVAVAELPLIRGKGFGFEIVSALPVQNQFRIGSSSSTGTVCYMGCNSSPPHPGGRTPDDEIIWELLNKRHDPDANAIFDNLTAEDKPDVQEIMDHTDRGTIGAIQQLASMYLSGMSRPRNVQKGIELLEYLANLYDTDALLQLARLYEDGEYGVQQDERKAWQYYLRDMEMKRARLKSRGHTPLDSIEKWIQLAGSELEASLRSGAIRLLDASWLIRQSIESLSTSVITYRQNLPDEAFLNIEDVVGATKLEEIDFSTRLRVICLSYMWLDKSHPDPHGWVLSTLVTKLKELVKNDLINRHNHCWGVFWDFASLYQHPDPSSDQYREEWQTDLFREGLEALSFFYSHPYINTYKITAFPDGYPKGYTVAEDPTLLKHATVPYAERGWPFTESCWAGLTQSAGRTIDISSGEPRKTLKPETVDLDDEMKHLYCELFVKNVVCMRDLEFRLPAMSLSAKMELVSEICEKNISPREGPINPDFFDCEIESRSFTNQVDDKPLVKRLYRSYFEKRYTQVEVLNFRFMRWSDDDINLVISCIRQGYTPNLKRLDLSSNFAGPSSCGALADVILAKKVPHLTEVYFSYNLNLGNKGVSALSPAVNSIRSLHLEGTFLGSKGCQAIADVVLQDDSSLLRELYLHDNPLIELEGCKALASIASQLEVLDLANCNVDNSSCACLVEAIIRFPPRLRKFDLAKNPFDDAGCDKMKDLILHCAATLESISLAETNISSSIRADLGTVPFKGAENRDEPFWGLRI</sequence>
<evidence type="ECO:0000313" key="6">
    <source>
        <dbReference type="Proteomes" id="UP001153069"/>
    </source>
</evidence>
<evidence type="ECO:0000256" key="3">
    <source>
        <dbReference type="ARBA" id="ARBA00022737"/>
    </source>
</evidence>
<dbReference type="GO" id="GO:0048471">
    <property type="term" value="C:perinuclear region of cytoplasm"/>
    <property type="evidence" value="ECO:0007669"/>
    <property type="project" value="TreeGrafter"/>
</dbReference>
<evidence type="ECO:0000256" key="2">
    <source>
        <dbReference type="ARBA" id="ARBA00022614"/>
    </source>
</evidence>
<keyword evidence="2" id="KW-0433">Leucine-rich repeat</keyword>
<keyword evidence="6" id="KW-1185">Reference proteome</keyword>
<dbReference type="GO" id="GO:0031267">
    <property type="term" value="F:small GTPase binding"/>
    <property type="evidence" value="ECO:0007669"/>
    <property type="project" value="TreeGrafter"/>
</dbReference>
<dbReference type="SMART" id="SM00671">
    <property type="entry name" value="SEL1"/>
    <property type="match status" value="2"/>
</dbReference>
<accession>A0A9N8EWK1</accession>
<dbReference type="PANTHER" id="PTHR24113:SF12">
    <property type="entry name" value="RAN GTPASE-ACTIVATING PROTEIN 1"/>
    <property type="match status" value="1"/>
</dbReference>
<dbReference type="GO" id="GO:0005096">
    <property type="term" value="F:GTPase activator activity"/>
    <property type="evidence" value="ECO:0007669"/>
    <property type="project" value="UniProtKB-KW"/>
</dbReference>
<evidence type="ECO:0000256" key="1">
    <source>
        <dbReference type="ARBA" id="ARBA00022468"/>
    </source>
</evidence>
<dbReference type="InterPro" id="IPR006597">
    <property type="entry name" value="Sel1-like"/>
</dbReference>
<name>A0A9N8EWK1_9STRA</name>
<keyword evidence="1" id="KW-0343">GTPase activation</keyword>
<proteinExistence type="predicted"/>
<dbReference type="Gene3D" id="3.80.10.10">
    <property type="entry name" value="Ribonuclease Inhibitor"/>
    <property type="match status" value="1"/>
</dbReference>
<dbReference type="InterPro" id="IPR011990">
    <property type="entry name" value="TPR-like_helical_dom_sf"/>
</dbReference>
<dbReference type="InterPro" id="IPR027038">
    <property type="entry name" value="RanGap"/>
</dbReference>
<evidence type="ECO:0000256" key="4">
    <source>
        <dbReference type="SAM" id="SignalP"/>
    </source>
</evidence>
<dbReference type="SUPFAM" id="SSF81901">
    <property type="entry name" value="HCP-like"/>
    <property type="match status" value="1"/>
</dbReference>
<keyword evidence="4" id="KW-0732">Signal</keyword>
<dbReference type="PANTHER" id="PTHR24113">
    <property type="entry name" value="RAN GTPASE-ACTIVATING PROTEIN 1"/>
    <property type="match status" value="1"/>
</dbReference>
<dbReference type="GO" id="GO:0005634">
    <property type="term" value="C:nucleus"/>
    <property type="evidence" value="ECO:0007669"/>
    <property type="project" value="TreeGrafter"/>
</dbReference>